<keyword evidence="4" id="KW-0808">Transferase</keyword>
<gene>
    <name evidence="10" type="ORF">HU811_09760</name>
</gene>
<dbReference type="RefSeq" id="WP_186655523.1">
    <property type="nucleotide sequence ID" value="NZ_JABWQV010000039.1"/>
</dbReference>
<dbReference type="Proteomes" id="UP000617171">
    <property type="component" value="Unassembled WGS sequence"/>
</dbReference>
<feature type="domain" description="Histidine kinase" evidence="9">
    <location>
        <begin position="93"/>
        <end position="294"/>
    </location>
</feature>
<dbReference type="PRINTS" id="PR00344">
    <property type="entry name" value="BCTRLSENSOR"/>
</dbReference>
<keyword evidence="6" id="KW-0418">Kinase</keyword>
<evidence type="ECO:0000313" key="11">
    <source>
        <dbReference type="Proteomes" id="UP000617171"/>
    </source>
</evidence>
<proteinExistence type="predicted"/>
<keyword evidence="5" id="KW-0547">Nucleotide-binding</keyword>
<dbReference type="InterPro" id="IPR005467">
    <property type="entry name" value="His_kinase_dom"/>
</dbReference>
<dbReference type="InterPro" id="IPR036890">
    <property type="entry name" value="HATPase_C_sf"/>
</dbReference>
<sequence>MTREEALTALVSGNSHARFKAVRELEHLAIETDTHELLRIKAAETDRMLIRRIERLISNLSLEPVIEEDEPDSVPQDVRKKLKAEAIEWVAGLLLHELGSKLGLLASTLSKEIPSYSESRSKSRIEHLQDIFDGIEELKKATSVPQPIEMDLPTLIKDVVELEITNRKVEVSLVGRTPLVIFCDRGLLRLALCNGIKNGMEAAASISTEERRASLVISWGQTDRDIWISVIDNGPGLPSNPARSFTLGETSKSGHLGFGLGIARQAIETLQGKVELRNSESEGAVFELRWSLNS</sequence>
<dbReference type="Gene3D" id="3.30.565.10">
    <property type="entry name" value="Histidine kinase-like ATPase, C-terminal domain"/>
    <property type="match status" value="1"/>
</dbReference>
<accession>A0ABR6UQJ7</accession>
<organism evidence="10 11">
    <name type="scientific">Pseudomonas tehranensis</name>
    <dbReference type="NCBI Taxonomy" id="2745502"/>
    <lineage>
        <taxon>Bacteria</taxon>
        <taxon>Pseudomonadati</taxon>
        <taxon>Pseudomonadota</taxon>
        <taxon>Gammaproteobacteria</taxon>
        <taxon>Pseudomonadales</taxon>
        <taxon>Pseudomonadaceae</taxon>
        <taxon>Pseudomonas</taxon>
    </lineage>
</organism>
<evidence type="ECO:0000259" key="9">
    <source>
        <dbReference type="PROSITE" id="PS50109"/>
    </source>
</evidence>
<keyword evidence="8" id="KW-0902">Two-component regulatory system</keyword>
<evidence type="ECO:0000256" key="1">
    <source>
        <dbReference type="ARBA" id="ARBA00000085"/>
    </source>
</evidence>
<evidence type="ECO:0000256" key="6">
    <source>
        <dbReference type="ARBA" id="ARBA00022777"/>
    </source>
</evidence>
<evidence type="ECO:0000256" key="5">
    <source>
        <dbReference type="ARBA" id="ARBA00022741"/>
    </source>
</evidence>
<dbReference type="InterPro" id="IPR003594">
    <property type="entry name" value="HATPase_dom"/>
</dbReference>
<evidence type="ECO:0000256" key="2">
    <source>
        <dbReference type="ARBA" id="ARBA00012438"/>
    </source>
</evidence>
<comment type="catalytic activity">
    <reaction evidence="1">
        <text>ATP + protein L-histidine = ADP + protein N-phospho-L-histidine.</text>
        <dbReference type="EC" id="2.7.13.3"/>
    </reaction>
</comment>
<dbReference type="EMBL" id="JABWQV010000039">
    <property type="protein sequence ID" value="MBC3346913.1"/>
    <property type="molecule type" value="Genomic_DNA"/>
</dbReference>
<dbReference type="SUPFAM" id="SSF55874">
    <property type="entry name" value="ATPase domain of HSP90 chaperone/DNA topoisomerase II/histidine kinase"/>
    <property type="match status" value="1"/>
</dbReference>
<evidence type="ECO:0000256" key="3">
    <source>
        <dbReference type="ARBA" id="ARBA00022553"/>
    </source>
</evidence>
<dbReference type="EC" id="2.7.13.3" evidence="2"/>
<dbReference type="PANTHER" id="PTHR43065:SF10">
    <property type="entry name" value="PEROXIDE STRESS-ACTIVATED HISTIDINE KINASE MAK3"/>
    <property type="match status" value="1"/>
</dbReference>
<evidence type="ECO:0000256" key="4">
    <source>
        <dbReference type="ARBA" id="ARBA00022679"/>
    </source>
</evidence>
<name>A0ABR6UQJ7_9PSED</name>
<dbReference type="PANTHER" id="PTHR43065">
    <property type="entry name" value="SENSOR HISTIDINE KINASE"/>
    <property type="match status" value="1"/>
</dbReference>
<protein>
    <recommendedName>
        <fullName evidence="2">histidine kinase</fullName>
        <ecNumber evidence="2">2.7.13.3</ecNumber>
    </recommendedName>
</protein>
<reference evidence="10 11" key="1">
    <citation type="journal article" date="2020" name="Microorganisms">
        <title>Reliable Identification of Environmental Pseudomonas Isolates Using the rpoD Gene.</title>
        <authorList>
            <consortium name="The Broad Institute Genome Sequencing Platform"/>
            <person name="Girard L."/>
            <person name="Lood C."/>
            <person name="Rokni-Zadeh H."/>
            <person name="van Noort V."/>
            <person name="Lavigne R."/>
            <person name="De Mot R."/>
        </authorList>
    </citation>
    <scope>NUCLEOTIDE SEQUENCE [LARGE SCALE GENOMIC DNA]</scope>
    <source>
        <strain evidence="10 11">SWRI196</strain>
    </source>
</reference>
<comment type="caution">
    <text evidence="10">The sequence shown here is derived from an EMBL/GenBank/DDBJ whole genome shotgun (WGS) entry which is preliminary data.</text>
</comment>
<evidence type="ECO:0000256" key="8">
    <source>
        <dbReference type="ARBA" id="ARBA00023012"/>
    </source>
</evidence>
<evidence type="ECO:0000313" key="10">
    <source>
        <dbReference type="EMBL" id="MBC3346913.1"/>
    </source>
</evidence>
<keyword evidence="7" id="KW-0067">ATP-binding</keyword>
<dbReference type="Pfam" id="PF02518">
    <property type="entry name" value="HATPase_c"/>
    <property type="match status" value="1"/>
</dbReference>
<keyword evidence="3" id="KW-0597">Phosphoprotein</keyword>
<keyword evidence="11" id="KW-1185">Reference proteome</keyword>
<dbReference type="SMART" id="SM00387">
    <property type="entry name" value="HATPase_c"/>
    <property type="match status" value="1"/>
</dbReference>
<dbReference type="InterPro" id="IPR004358">
    <property type="entry name" value="Sig_transdc_His_kin-like_C"/>
</dbReference>
<evidence type="ECO:0000256" key="7">
    <source>
        <dbReference type="ARBA" id="ARBA00022840"/>
    </source>
</evidence>
<dbReference type="PROSITE" id="PS50109">
    <property type="entry name" value="HIS_KIN"/>
    <property type="match status" value="1"/>
</dbReference>